<organism evidence="4 5">
    <name type="scientific">Brevibacillus choshinensis</name>
    <dbReference type="NCBI Taxonomy" id="54911"/>
    <lineage>
        <taxon>Bacteria</taxon>
        <taxon>Bacillati</taxon>
        <taxon>Bacillota</taxon>
        <taxon>Bacilli</taxon>
        <taxon>Bacillales</taxon>
        <taxon>Paenibacillaceae</taxon>
        <taxon>Brevibacillus</taxon>
    </lineage>
</organism>
<keyword evidence="1" id="KW-0378">Hydrolase</keyword>
<dbReference type="Gene3D" id="2.120.10.30">
    <property type="entry name" value="TolB, C-terminal domain"/>
    <property type="match status" value="2"/>
</dbReference>
<sequence length="668" mass="75122">MNVKQRLVTPEDIVKFQWPSNPTISPDGKKVVYEKTVVRTKENDYETHVHLADSSGQEKRILTTSGTSNLGPAWSPDSKAIAYLSNRENGIQAWLLTLDSGEEKKLTRFRHGISSLFWSPDGDYLYGLVPVHAEKSIVETLADDKTQQELDEQIAQVNKAWAAGPKRYDQSYYKLDGVGFDKGLRRQLVAIHLATGDWKLLTNGQFDASEPVISPDGSYIAFVANRGEAPIYGGQILRVPTAGGELETLYPEADAKVPVYSPDGKWIAFLANKEHKQLYVMDATGGQARLLSGEYPFSMGDLTFTDMYFLRYPMRPQWSRDGEWIYALSTREGKNEVVRFSKEQEGASFEVVVKGNRTIFHFSYNGNDGLTIAYSSPNQPGCIAFVNSNGEEVRLDDCNEQLMSELIVAEPEEFTFSSIDDWQIQGFLLKPASFTPGEKYPILLDIHGGPHSMFCYAYFHQMQVFAAQGYAVLYINPRGSSGFGREFSEAVHGDYGGKDHQDLLNGLTEAVRRFDFLDGSRVAINGISYGGFMVNWLLTKTDQFFAAISEGCISNWISMYGTSDISPVFIEQEFAGKTDMETLWKHSPLAYVDKVRTPLLLLHSEQDLRCPIEQAEQFYIYLKRLDREVEFLRMPDASHGLLQIGKPALRIARVQAMVEFVSARLPQV</sequence>
<evidence type="ECO:0000256" key="2">
    <source>
        <dbReference type="ARBA" id="ARBA00022825"/>
    </source>
</evidence>
<dbReference type="Pfam" id="PF00326">
    <property type="entry name" value="Peptidase_S9"/>
    <property type="match status" value="1"/>
</dbReference>
<evidence type="ECO:0000259" key="3">
    <source>
        <dbReference type="Pfam" id="PF00326"/>
    </source>
</evidence>
<dbReference type="EMBL" id="LJJB01000007">
    <property type="protein sequence ID" value="KQL50187.1"/>
    <property type="molecule type" value="Genomic_DNA"/>
</dbReference>
<keyword evidence="5" id="KW-1185">Reference proteome</keyword>
<dbReference type="Proteomes" id="UP000051063">
    <property type="component" value="Unassembled WGS sequence"/>
</dbReference>
<name>A0ABR5NFA0_BRECH</name>
<dbReference type="InterPro" id="IPR001375">
    <property type="entry name" value="Peptidase_S9_cat"/>
</dbReference>
<proteinExistence type="predicted"/>
<accession>A0ABR5NFA0</accession>
<dbReference type="SUPFAM" id="SSF53474">
    <property type="entry name" value="alpha/beta-Hydrolases"/>
    <property type="match status" value="1"/>
</dbReference>
<dbReference type="Gene3D" id="3.40.50.1820">
    <property type="entry name" value="alpha/beta hydrolase"/>
    <property type="match status" value="1"/>
</dbReference>
<comment type="caution">
    <text evidence="4">The sequence shown here is derived from an EMBL/GenBank/DDBJ whole genome shotgun (WGS) entry which is preliminary data.</text>
</comment>
<dbReference type="InterPro" id="IPR011659">
    <property type="entry name" value="WD40"/>
</dbReference>
<dbReference type="InterPro" id="IPR011042">
    <property type="entry name" value="6-blade_b-propeller_TolB-like"/>
</dbReference>
<dbReference type="PANTHER" id="PTHR42776">
    <property type="entry name" value="SERINE PEPTIDASE S9 FAMILY MEMBER"/>
    <property type="match status" value="1"/>
</dbReference>
<dbReference type="InterPro" id="IPR029058">
    <property type="entry name" value="AB_hydrolase_fold"/>
</dbReference>
<dbReference type="PANTHER" id="PTHR42776:SF27">
    <property type="entry name" value="DIPEPTIDYL PEPTIDASE FAMILY MEMBER 6"/>
    <property type="match status" value="1"/>
</dbReference>
<keyword evidence="2" id="KW-0720">Serine protease</keyword>
<evidence type="ECO:0000313" key="4">
    <source>
        <dbReference type="EMBL" id="KQL50187.1"/>
    </source>
</evidence>
<dbReference type="SUPFAM" id="SSF82171">
    <property type="entry name" value="DPP6 N-terminal domain-like"/>
    <property type="match status" value="1"/>
</dbReference>
<evidence type="ECO:0000313" key="5">
    <source>
        <dbReference type="Proteomes" id="UP000051063"/>
    </source>
</evidence>
<protein>
    <recommendedName>
        <fullName evidence="3">Peptidase S9 prolyl oligopeptidase catalytic domain-containing protein</fullName>
    </recommendedName>
</protein>
<reference evidence="4 5" key="1">
    <citation type="submission" date="2015-09" db="EMBL/GenBank/DDBJ databases">
        <title>Genome sequencing project for genomic taxonomy and phylogenomics of Bacillus-like bacteria.</title>
        <authorList>
            <person name="Liu B."/>
            <person name="Wang J."/>
            <person name="Zhu Y."/>
            <person name="Liu G."/>
            <person name="Chen Q."/>
            <person name="Chen Z."/>
            <person name="Lan J."/>
            <person name="Che J."/>
            <person name="Ge C."/>
            <person name="Shi H."/>
            <person name="Pan Z."/>
            <person name="Liu X."/>
        </authorList>
    </citation>
    <scope>NUCLEOTIDE SEQUENCE [LARGE SCALE GENOMIC DNA]</scope>
    <source>
        <strain evidence="4 5">DSM 8552</strain>
    </source>
</reference>
<feature type="domain" description="Peptidase S9 prolyl oligopeptidase catalytic" evidence="3">
    <location>
        <begin position="458"/>
        <end position="663"/>
    </location>
</feature>
<dbReference type="Pfam" id="PF07676">
    <property type="entry name" value="PD40"/>
    <property type="match status" value="3"/>
</dbReference>
<gene>
    <name evidence="4" type="ORF">AN963_08390</name>
</gene>
<evidence type="ECO:0000256" key="1">
    <source>
        <dbReference type="ARBA" id="ARBA00022801"/>
    </source>
</evidence>
<keyword evidence="2" id="KW-0645">Protease</keyword>